<dbReference type="RefSeq" id="WP_130414679.1">
    <property type="nucleotide sequence ID" value="NZ_SHKX01000014.1"/>
</dbReference>
<dbReference type="InterPro" id="IPR027417">
    <property type="entry name" value="P-loop_NTPase"/>
</dbReference>
<dbReference type="PROSITE" id="PS50045">
    <property type="entry name" value="SIGMA54_INTERACT_4"/>
    <property type="match status" value="1"/>
</dbReference>
<evidence type="ECO:0000256" key="2">
    <source>
        <dbReference type="ARBA" id="ARBA00022840"/>
    </source>
</evidence>
<evidence type="ECO:0000313" key="4">
    <source>
        <dbReference type="EMBL" id="RZU38119.1"/>
    </source>
</evidence>
<dbReference type="AlphaFoldDB" id="A0A4Q7YN86"/>
<dbReference type="Proteomes" id="UP000292423">
    <property type="component" value="Unassembled WGS sequence"/>
</dbReference>
<dbReference type="OrthoDB" id="9804019at2"/>
<dbReference type="Pfam" id="PF00158">
    <property type="entry name" value="Sigma54_activat"/>
    <property type="match status" value="1"/>
</dbReference>
<dbReference type="GO" id="GO:0005524">
    <property type="term" value="F:ATP binding"/>
    <property type="evidence" value="ECO:0007669"/>
    <property type="project" value="UniProtKB-KW"/>
</dbReference>
<feature type="domain" description="Sigma-54 factor interaction" evidence="3">
    <location>
        <begin position="206"/>
        <end position="433"/>
    </location>
</feature>
<accession>A0A4Q7YN86</accession>
<dbReference type="InterPro" id="IPR002078">
    <property type="entry name" value="Sigma_54_int"/>
</dbReference>
<evidence type="ECO:0000256" key="1">
    <source>
        <dbReference type="ARBA" id="ARBA00022741"/>
    </source>
</evidence>
<keyword evidence="1" id="KW-0547">Nucleotide-binding</keyword>
<dbReference type="GO" id="GO:0006355">
    <property type="term" value="P:regulation of DNA-templated transcription"/>
    <property type="evidence" value="ECO:0007669"/>
    <property type="project" value="InterPro"/>
</dbReference>
<evidence type="ECO:0000259" key="3">
    <source>
        <dbReference type="PROSITE" id="PS50045"/>
    </source>
</evidence>
<gene>
    <name evidence="4" type="ORF">EV700_2696</name>
</gene>
<reference evidence="4 5" key="1">
    <citation type="submission" date="2019-02" db="EMBL/GenBank/DDBJ databases">
        <title>Genomic Encyclopedia of Type Strains, Phase IV (KMG-IV): sequencing the most valuable type-strain genomes for metagenomic binning, comparative biology and taxonomic classification.</title>
        <authorList>
            <person name="Goeker M."/>
        </authorList>
    </citation>
    <scope>NUCLEOTIDE SEQUENCE [LARGE SCALE GENOMIC DNA]</scope>
    <source>
        <strain evidence="4 5">DSM 105135</strain>
    </source>
</reference>
<dbReference type="PANTHER" id="PTHR32071:SF122">
    <property type="entry name" value="SIGMA FACTOR"/>
    <property type="match status" value="1"/>
</dbReference>
<dbReference type="CDD" id="cd00009">
    <property type="entry name" value="AAA"/>
    <property type="match status" value="1"/>
</dbReference>
<comment type="caution">
    <text evidence="4">The sequence shown here is derived from an EMBL/GenBank/DDBJ whole genome shotgun (WGS) entry which is preliminary data.</text>
</comment>
<dbReference type="SUPFAM" id="SSF52540">
    <property type="entry name" value="P-loop containing nucleoside triphosphate hydrolases"/>
    <property type="match status" value="1"/>
</dbReference>
<dbReference type="Gene3D" id="1.10.8.60">
    <property type="match status" value="1"/>
</dbReference>
<keyword evidence="2" id="KW-0067">ATP-binding</keyword>
<dbReference type="Gene3D" id="3.40.50.300">
    <property type="entry name" value="P-loop containing nucleotide triphosphate hydrolases"/>
    <property type="match status" value="1"/>
</dbReference>
<protein>
    <submittedName>
        <fullName evidence="4">Sigma-54 interacting transcriptional regulator</fullName>
    </submittedName>
</protein>
<proteinExistence type="predicted"/>
<organism evidence="4 5">
    <name type="scientific">Fluviicoccus keumensis</name>
    <dbReference type="NCBI Taxonomy" id="1435465"/>
    <lineage>
        <taxon>Bacteria</taxon>
        <taxon>Pseudomonadati</taxon>
        <taxon>Pseudomonadota</taxon>
        <taxon>Gammaproteobacteria</taxon>
        <taxon>Moraxellales</taxon>
        <taxon>Moraxellaceae</taxon>
        <taxon>Fluviicoccus</taxon>
    </lineage>
</organism>
<keyword evidence="5" id="KW-1185">Reference proteome</keyword>
<dbReference type="EMBL" id="SHKX01000014">
    <property type="protein sequence ID" value="RZU38119.1"/>
    <property type="molecule type" value="Genomic_DNA"/>
</dbReference>
<evidence type="ECO:0000313" key="5">
    <source>
        <dbReference type="Proteomes" id="UP000292423"/>
    </source>
</evidence>
<sequence length="512" mass="57996">MGSLFPAAALARARAIGDLGYANPFSEERIRLERLILGDQAPAHDVWIMEPGQRDASPHLAALTRAGEDCIAAALARRATLTDIDADSWRLYGDVAMYVLYYRVENPFFKILIHPDSSSQRMPFWSGFRDDWRQLIGATPLADDPQFAPEHLFALCFQIRRAFHFTYRAIFGTTRLSAQLRADIWDSIFTHDLRRYRQGLFRRMYEISTLVLGPSGTGKELVAQAIGLSRYIPFNASNGRFEADYRHCHQPVHLAALPATLLESELFGHRKGAYTGAISDRLGYLETRHAAQTVFLDEVGELPPEIQVKLLRVLQSRTFQRLGDNETREFHGKIVSATHRDLGEAMRQGTFREDLYYRLCSDQIRTPSLAMQLQEKPEELEHLLQSVSLRLLEPEAASGLAAEASAWIRRHLPEHGWPGNMRELEQCVRSILVRGRYSPPASPRRTTTVMEQWLEEVRTGALDHETMTGRYYALVYAGCGSYEAAARKLGTDWRTVKTRLDKAFLDSLGDGG</sequence>
<dbReference type="PANTHER" id="PTHR32071">
    <property type="entry name" value="TRANSCRIPTIONAL REGULATORY PROTEIN"/>
    <property type="match status" value="1"/>
</dbReference>
<name>A0A4Q7YN86_9GAMM</name>